<evidence type="ECO:0000313" key="2">
    <source>
        <dbReference type="EMBL" id="KTD80487.1"/>
    </source>
</evidence>
<dbReference type="OrthoDB" id="5292073at2"/>
<gene>
    <name evidence="2" type="ORF">Lwal_1184</name>
</gene>
<evidence type="ECO:0000256" key="1">
    <source>
        <dbReference type="ARBA" id="ARBA00022801"/>
    </source>
</evidence>
<dbReference type="InterPro" id="IPR001087">
    <property type="entry name" value="GDSL"/>
</dbReference>
<keyword evidence="3" id="KW-1185">Reference proteome</keyword>
<proteinExistence type="predicted"/>
<dbReference type="RefSeq" id="WP_058479896.1">
    <property type="nucleotide sequence ID" value="NZ_CAAAIQ010000008.1"/>
</dbReference>
<evidence type="ECO:0000313" key="3">
    <source>
        <dbReference type="Proteomes" id="UP000054729"/>
    </source>
</evidence>
<dbReference type="InterPro" id="IPR036514">
    <property type="entry name" value="SGNH_hydro_sf"/>
</dbReference>
<dbReference type="PATRIC" id="fig|66969.6.peg.1298"/>
<dbReference type="PANTHER" id="PTHR45648:SF22">
    <property type="entry name" value="GDSL LIPASE_ACYLHYDROLASE FAMILY PROTEIN (AFU_ORTHOLOGUE AFUA_4G14700)"/>
    <property type="match status" value="1"/>
</dbReference>
<dbReference type="InterPro" id="IPR051058">
    <property type="entry name" value="GDSL_Est/Lipase"/>
</dbReference>
<name>A0A0W1AGI3_9GAMM</name>
<organism evidence="2 3">
    <name type="scientific">Legionella waltersii</name>
    <dbReference type="NCBI Taxonomy" id="66969"/>
    <lineage>
        <taxon>Bacteria</taxon>
        <taxon>Pseudomonadati</taxon>
        <taxon>Pseudomonadota</taxon>
        <taxon>Gammaproteobacteria</taxon>
        <taxon>Legionellales</taxon>
        <taxon>Legionellaceae</taxon>
        <taxon>Legionella</taxon>
    </lineage>
</organism>
<comment type="caution">
    <text evidence="2">The sequence shown here is derived from an EMBL/GenBank/DDBJ whole genome shotgun (WGS) entry which is preliminary data.</text>
</comment>
<dbReference type="SUPFAM" id="SSF52266">
    <property type="entry name" value="SGNH hydrolase"/>
    <property type="match status" value="1"/>
</dbReference>
<dbReference type="Gene3D" id="3.40.50.1110">
    <property type="entry name" value="SGNH hydrolase"/>
    <property type="match status" value="1"/>
</dbReference>
<sequence>MKLLVTLGAFIFAGIVGATPLHNMVVFGDSLSDNGNLYEYMKHQLPQSPPYFEGRFTNGPVWIERLISSYFPNNPEEHLLDYAVGGAGVSMNVEDDEVFFTLRRQLNAYFLTHQDKSDPDSLYVIWIGANNYLGLPEEVEETLSLVNKGITESIQRLVDKGAKHILVLNLPDLGKTPAAIEFGSIDSMTYFSSHHNAELAKTMENLKQTNPGVEWLYFDMGSMFSEVLEHASEYGFNNTTGTCADLMIDDRKQPSILQMVASAKPLNRGDACDGYLFFDLVHPTALAHKILADKAKVLLDAAGIDFSES</sequence>
<dbReference type="NCBIfam" id="NF045906">
    <property type="entry name" value="LysophlipPlaALeg"/>
    <property type="match status" value="1"/>
</dbReference>
<dbReference type="STRING" id="66969.Lwal_1184"/>
<dbReference type="Pfam" id="PF00657">
    <property type="entry name" value="Lipase_GDSL"/>
    <property type="match status" value="1"/>
</dbReference>
<dbReference type="CDD" id="cd01846">
    <property type="entry name" value="fatty_acyltransferase_like"/>
    <property type="match status" value="1"/>
</dbReference>
<accession>A0A0W1AGI3</accession>
<protein>
    <submittedName>
        <fullName evidence="2">Lysophospholipase A</fullName>
    </submittedName>
</protein>
<dbReference type="GO" id="GO:0016788">
    <property type="term" value="F:hydrolase activity, acting on ester bonds"/>
    <property type="evidence" value="ECO:0007669"/>
    <property type="project" value="InterPro"/>
</dbReference>
<dbReference type="PANTHER" id="PTHR45648">
    <property type="entry name" value="GDSL LIPASE/ACYLHYDROLASE FAMILY PROTEIN (AFU_ORTHOLOGUE AFUA_4G14700)"/>
    <property type="match status" value="1"/>
</dbReference>
<dbReference type="EMBL" id="LNZB01000031">
    <property type="protein sequence ID" value="KTD80487.1"/>
    <property type="molecule type" value="Genomic_DNA"/>
</dbReference>
<reference evidence="2 3" key="1">
    <citation type="submission" date="2015-11" db="EMBL/GenBank/DDBJ databases">
        <title>Genomic analysis of 38 Legionella species identifies large and diverse effector repertoires.</title>
        <authorList>
            <person name="Burstein D."/>
            <person name="Amaro F."/>
            <person name="Zusman T."/>
            <person name="Lifshitz Z."/>
            <person name="Cohen O."/>
            <person name="Gilbert J.A."/>
            <person name="Pupko T."/>
            <person name="Shuman H.A."/>
            <person name="Segal G."/>
        </authorList>
    </citation>
    <scope>NUCLEOTIDE SEQUENCE [LARGE SCALE GENOMIC DNA]</scope>
    <source>
        <strain evidence="2 3">ATCC 51914</strain>
    </source>
</reference>
<dbReference type="AlphaFoldDB" id="A0A0W1AGI3"/>
<dbReference type="Proteomes" id="UP000054729">
    <property type="component" value="Unassembled WGS sequence"/>
</dbReference>
<keyword evidence="1" id="KW-0378">Hydrolase</keyword>